<evidence type="ECO:0000313" key="2">
    <source>
        <dbReference type="Proteomes" id="UP000014680"/>
    </source>
</evidence>
<proteinExistence type="predicted"/>
<dbReference type="AlphaFoldDB" id="A0A0A1U3D2"/>
<organism evidence="1 2">
    <name type="scientific">Entamoeba invadens IP1</name>
    <dbReference type="NCBI Taxonomy" id="370355"/>
    <lineage>
        <taxon>Eukaryota</taxon>
        <taxon>Amoebozoa</taxon>
        <taxon>Evosea</taxon>
        <taxon>Archamoebae</taxon>
        <taxon>Mastigamoebida</taxon>
        <taxon>Entamoebidae</taxon>
        <taxon>Entamoeba</taxon>
    </lineage>
</organism>
<dbReference type="Proteomes" id="UP000014680">
    <property type="component" value="Unassembled WGS sequence"/>
</dbReference>
<evidence type="ECO:0000313" key="1">
    <source>
        <dbReference type="EMBL" id="ELP88604.1"/>
    </source>
</evidence>
<dbReference type="KEGG" id="eiv:EIN_196060"/>
<dbReference type="GeneID" id="14887582"/>
<dbReference type="EMBL" id="KB206739">
    <property type="protein sequence ID" value="ELP88604.1"/>
    <property type="molecule type" value="Genomic_DNA"/>
</dbReference>
<dbReference type="VEuPathDB" id="AmoebaDB:EIN_196060"/>
<name>A0A0A1U3D2_ENTIV</name>
<dbReference type="OrthoDB" id="25137at2759"/>
<dbReference type="RefSeq" id="XP_004255375.1">
    <property type="nucleotide sequence ID" value="XM_004255327.1"/>
</dbReference>
<gene>
    <name evidence="1" type="ORF">EIN_196060</name>
</gene>
<protein>
    <submittedName>
        <fullName evidence="1">Uncharacterized protein</fullName>
    </submittedName>
</protein>
<keyword evidence="2" id="KW-1185">Reference proteome</keyword>
<reference evidence="1 2" key="1">
    <citation type="submission" date="2012-10" db="EMBL/GenBank/DDBJ databases">
        <authorList>
            <person name="Zafar N."/>
            <person name="Inman J."/>
            <person name="Hall N."/>
            <person name="Lorenzi H."/>
            <person name="Caler E."/>
        </authorList>
    </citation>
    <scope>NUCLEOTIDE SEQUENCE [LARGE SCALE GENOMIC DNA]</scope>
    <source>
        <strain evidence="1 2">IP1</strain>
    </source>
</reference>
<sequence length="231" mass="27822">MSPAPCKDFEHMYEKYGISVDMFDVIIHNATNQGDSATRRMFAWREWLYPRRHLYDRVFISDLRDIFIFGDIFATFSQNDFIVQIECLNNNTNCFTFKRKTDYTWMYKTIGKEVADSYRKNSSKISNMGTILGGTDKVLNYLQTFIENTDFEKWKIWGYDQSLHNWLIYTRKLDYLNPVFESCTQRMCYEERATFVYNNITKMVYNKNTKCSPVVRHKIFYKSNYYQFSKN</sequence>
<accession>A0A0A1U3D2</accession>